<feature type="domain" description="N-acetyltransferase" evidence="1">
    <location>
        <begin position="7"/>
        <end position="205"/>
    </location>
</feature>
<dbReference type="GO" id="GO:0016746">
    <property type="term" value="F:acyltransferase activity"/>
    <property type="evidence" value="ECO:0007669"/>
    <property type="project" value="UniProtKB-KW"/>
</dbReference>
<name>A0ABV8SG57_9BACL</name>
<dbReference type="InterPro" id="IPR000182">
    <property type="entry name" value="GNAT_dom"/>
</dbReference>
<dbReference type="Gene3D" id="3.40.630.30">
    <property type="match status" value="1"/>
</dbReference>
<dbReference type="Proteomes" id="UP001595755">
    <property type="component" value="Unassembled WGS sequence"/>
</dbReference>
<keyword evidence="2" id="KW-0808">Transferase</keyword>
<dbReference type="EMBL" id="JBHSED010000040">
    <property type="protein sequence ID" value="MFC4305942.1"/>
    <property type="molecule type" value="Genomic_DNA"/>
</dbReference>
<dbReference type="CDD" id="cd04301">
    <property type="entry name" value="NAT_SF"/>
    <property type="match status" value="1"/>
</dbReference>
<proteinExistence type="predicted"/>
<dbReference type="EC" id="2.3.1.-" evidence="2"/>
<dbReference type="PROSITE" id="PS51186">
    <property type="entry name" value="GNAT"/>
    <property type="match status" value="1"/>
</dbReference>
<dbReference type="Pfam" id="PF00583">
    <property type="entry name" value="Acetyltransf_1"/>
    <property type="match status" value="1"/>
</dbReference>
<comment type="caution">
    <text evidence="2">The sequence shown here is derived from an EMBL/GenBank/DDBJ whole genome shotgun (WGS) entry which is preliminary data.</text>
</comment>
<accession>A0ABV8SG57</accession>
<dbReference type="SUPFAM" id="SSF55729">
    <property type="entry name" value="Acyl-CoA N-acyltransferases (Nat)"/>
    <property type="match status" value="1"/>
</dbReference>
<evidence type="ECO:0000313" key="3">
    <source>
        <dbReference type="Proteomes" id="UP001595755"/>
    </source>
</evidence>
<sequence>MTTRPDIPIVPYRMQHEEAVRQLLLQAFRGKFQALAPLDDERLARLARIAWPSLTAQAVAVEGNEVVGALSLKSRTAPSAQRAERPIRLSSLFKQYGFFNVCRLLGGLSYLDYEPLPRECYIDYVAVSASRRNLGIGFRLLSQARLLVEERPEFDRLTLHVAGRNVRAVQLYERMGFRLVRSRYSIVGQLLFKEPLWHYMAWYPNSQPRSRIDEKKS</sequence>
<dbReference type="InterPro" id="IPR016181">
    <property type="entry name" value="Acyl_CoA_acyltransferase"/>
</dbReference>
<evidence type="ECO:0000259" key="1">
    <source>
        <dbReference type="PROSITE" id="PS51186"/>
    </source>
</evidence>
<dbReference type="RefSeq" id="WP_204601496.1">
    <property type="nucleotide sequence ID" value="NZ_JBHSED010000040.1"/>
</dbReference>
<protein>
    <submittedName>
        <fullName evidence="2">GNAT family N-acetyltransferase</fullName>
        <ecNumber evidence="2">2.3.1.-</ecNumber>
    </submittedName>
</protein>
<reference evidence="3" key="1">
    <citation type="journal article" date="2019" name="Int. J. Syst. Evol. Microbiol.">
        <title>The Global Catalogue of Microorganisms (GCM) 10K type strain sequencing project: providing services to taxonomists for standard genome sequencing and annotation.</title>
        <authorList>
            <consortium name="The Broad Institute Genomics Platform"/>
            <consortium name="The Broad Institute Genome Sequencing Center for Infectious Disease"/>
            <person name="Wu L."/>
            <person name="Ma J."/>
        </authorList>
    </citation>
    <scope>NUCLEOTIDE SEQUENCE [LARGE SCALE GENOMIC DNA]</scope>
    <source>
        <strain evidence="3">CGMCC 4.1641</strain>
    </source>
</reference>
<keyword evidence="3" id="KW-1185">Reference proteome</keyword>
<keyword evidence="2" id="KW-0012">Acyltransferase</keyword>
<evidence type="ECO:0000313" key="2">
    <source>
        <dbReference type="EMBL" id="MFC4305942.1"/>
    </source>
</evidence>
<gene>
    <name evidence="2" type="ORF">ACFO1S_21140</name>
</gene>
<organism evidence="2 3">
    <name type="scientific">Cohnella boryungensis</name>
    <dbReference type="NCBI Taxonomy" id="768479"/>
    <lineage>
        <taxon>Bacteria</taxon>
        <taxon>Bacillati</taxon>
        <taxon>Bacillota</taxon>
        <taxon>Bacilli</taxon>
        <taxon>Bacillales</taxon>
        <taxon>Paenibacillaceae</taxon>
        <taxon>Cohnella</taxon>
    </lineage>
</organism>